<evidence type="ECO:0000256" key="2">
    <source>
        <dbReference type="SAM" id="SignalP"/>
    </source>
</evidence>
<reference evidence="3" key="1">
    <citation type="journal article" date="2017" name="Genome Announc.">
        <title>High-Quality Whole-Genome Sequences of the Oligo-Mouse-Microbiota Bacterial Community.</title>
        <authorList>
            <person name="Garzetti D."/>
            <person name="Brugiroux S."/>
            <person name="Bunk B."/>
            <person name="Pukall R."/>
            <person name="McCoy K.D."/>
            <person name="Macpherson A.J."/>
            <person name="Stecher B."/>
        </authorList>
    </citation>
    <scope>NUCLEOTIDE SEQUENCE</scope>
    <source>
        <strain evidence="3">KB18</strain>
    </source>
</reference>
<evidence type="ECO:0000313" key="4">
    <source>
        <dbReference type="EMBL" id="QQR31709.1"/>
    </source>
</evidence>
<evidence type="ECO:0000313" key="5">
    <source>
        <dbReference type="Proteomes" id="UP000196710"/>
    </source>
</evidence>
<feature type="chain" id="PRO_5044568705" description="Carbohydrate ABC transporter substrate-binding protein" evidence="2">
    <location>
        <begin position="24"/>
        <end position="458"/>
    </location>
</feature>
<name>A0A1Z2XVG2_9FIRM</name>
<reference evidence="4 6" key="3">
    <citation type="submission" date="2020-11" db="EMBL/GenBank/DDBJ databases">
        <title>Closed and high quality bacterial genomes of the OMM12 community.</title>
        <authorList>
            <person name="Marbouty M."/>
            <person name="Lamy-Besnier Q."/>
            <person name="Debarbieux L."/>
            <person name="Koszul R."/>
        </authorList>
    </citation>
    <scope>NUCLEOTIDE SEQUENCE [LARGE SCALE GENOMIC DNA]</scope>
    <source>
        <strain evidence="4 6">KB18</strain>
    </source>
</reference>
<dbReference type="Gene3D" id="3.40.190.10">
    <property type="entry name" value="Periplasmic binding protein-like II"/>
    <property type="match status" value="1"/>
</dbReference>
<accession>A0A1Z2XVG2</accession>
<evidence type="ECO:0008006" key="7">
    <source>
        <dbReference type="Google" id="ProtNLM"/>
    </source>
</evidence>
<keyword evidence="2" id="KW-0732">Signal</keyword>
<evidence type="ECO:0000313" key="6">
    <source>
        <dbReference type="Proteomes" id="UP000596035"/>
    </source>
</evidence>
<organism evidence="4 6">
    <name type="scientific">Acutalibacter muris</name>
    <dbReference type="NCBI Taxonomy" id="1796620"/>
    <lineage>
        <taxon>Bacteria</taxon>
        <taxon>Bacillati</taxon>
        <taxon>Bacillota</taxon>
        <taxon>Clostridia</taxon>
        <taxon>Eubacteriales</taxon>
        <taxon>Acutalibacteraceae</taxon>
        <taxon>Acutalibacter</taxon>
    </lineage>
</organism>
<feature type="signal peptide" evidence="2">
    <location>
        <begin position="1"/>
        <end position="23"/>
    </location>
</feature>
<dbReference type="KEGG" id="amur:ADH66_18275"/>
<dbReference type="EMBL" id="CP021422">
    <property type="protein sequence ID" value="ASB42422.1"/>
    <property type="molecule type" value="Genomic_DNA"/>
</dbReference>
<dbReference type="Proteomes" id="UP000196710">
    <property type="component" value="Chromosome"/>
</dbReference>
<protein>
    <recommendedName>
        <fullName evidence="7">Carbohydrate ABC transporter substrate-binding protein</fullName>
    </recommendedName>
</protein>
<reference evidence="5" key="2">
    <citation type="submission" date="2017-05" db="EMBL/GenBank/DDBJ databases">
        <title>Improved OligoMM genomes.</title>
        <authorList>
            <person name="Garzetti D."/>
        </authorList>
    </citation>
    <scope>NUCLEOTIDE SEQUENCE [LARGE SCALE GENOMIC DNA]</scope>
    <source>
        <strain evidence="5">KB18</strain>
    </source>
</reference>
<proteinExistence type="predicted"/>
<dbReference type="AlphaFoldDB" id="A0A1Z2XVG2"/>
<sequence length="458" mass="51156">MKRNHIFKKALALMMAVVMLALAGCRGGGESSESSGGAQKPGESQQAEKAEKPVVTVCMDLDVGSEGQSSQLLRDLVREYDPEFKDSYKLEIEAVPGIGGERESTLDRIRVEVMAGKGPDLFLCRSPRAANPHLMPPREREVGLFQYPKALMKRHMFLPLDGYIENAKYMEWDKLYPQIMAAGKNDEGQLILPIGWSMNFVRFDAQSYTPAGELPMTFDEMLKSQDPGIITAVCFSGLAESLGPVADYENDVPAFTKEELTAHLDALIESDSRRTPELEESLGDYAPVTFNRMNASNFTQYDPDSVLLPHCNRDGGATAYITTFGAVNINSEAPEGAFEILELLLSKEAQQDSELLSWNAGTPVHMELLKSKEKINAPFNRGNMYVKSWGLTDYNYDQLQSLIKQINAVDFVTPVHHELSELYSPYDSSPYTQAETKEEREKLVEETYRNIEMMLAEA</sequence>
<dbReference type="EMBL" id="CP065321">
    <property type="protein sequence ID" value="QQR31709.1"/>
    <property type="molecule type" value="Genomic_DNA"/>
</dbReference>
<dbReference type="SUPFAM" id="SSF53850">
    <property type="entry name" value="Periplasmic binding protein-like II"/>
    <property type="match status" value="1"/>
</dbReference>
<gene>
    <name evidence="3" type="ORF">ADH66_18275</name>
    <name evidence="4" type="ORF">I5Q82_08690</name>
</gene>
<keyword evidence="5" id="KW-1185">Reference proteome</keyword>
<dbReference type="PROSITE" id="PS51257">
    <property type="entry name" value="PROKAR_LIPOPROTEIN"/>
    <property type="match status" value="1"/>
</dbReference>
<dbReference type="RefSeq" id="WP_066537855.1">
    <property type="nucleotide sequence ID" value="NZ_CP021422.1"/>
</dbReference>
<evidence type="ECO:0000313" key="3">
    <source>
        <dbReference type="EMBL" id="ASB42422.1"/>
    </source>
</evidence>
<evidence type="ECO:0000256" key="1">
    <source>
        <dbReference type="SAM" id="MobiDB-lite"/>
    </source>
</evidence>
<feature type="region of interest" description="Disordered" evidence="1">
    <location>
        <begin position="29"/>
        <end position="51"/>
    </location>
</feature>
<dbReference type="Proteomes" id="UP000596035">
    <property type="component" value="Chromosome"/>
</dbReference>